<protein>
    <submittedName>
        <fullName evidence="4">UPF0489 protein C5orf22 homolog isoform X2</fullName>
    </submittedName>
</protein>
<dbReference type="AlphaFoldDB" id="A0A6P7YJ91"/>
<dbReference type="InterPro" id="IPR024131">
    <property type="entry name" value="UPF0489"/>
</dbReference>
<comment type="similarity">
    <text evidence="1">Belongs to the UPF0489 family.</text>
</comment>
<dbReference type="Proteomes" id="UP000515156">
    <property type="component" value="Chromosome 1"/>
</dbReference>
<keyword evidence="3" id="KW-1185">Reference proteome</keyword>
<dbReference type="RefSeq" id="XP_030065058.1">
    <property type="nucleotide sequence ID" value="XM_030209198.1"/>
</dbReference>
<evidence type="ECO:0000256" key="1">
    <source>
        <dbReference type="ARBA" id="ARBA00007099"/>
    </source>
</evidence>
<feature type="compositionally biased region" description="Basic and acidic residues" evidence="2">
    <location>
        <begin position="1"/>
        <end position="13"/>
    </location>
</feature>
<reference evidence="4" key="1">
    <citation type="submission" date="2025-08" db="UniProtKB">
        <authorList>
            <consortium name="RefSeq"/>
        </authorList>
    </citation>
    <scope>IDENTIFICATION</scope>
</reference>
<dbReference type="GeneID" id="115473956"/>
<feature type="region of interest" description="Disordered" evidence="2">
    <location>
        <begin position="1"/>
        <end position="24"/>
    </location>
</feature>
<dbReference type="PANTHER" id="PTHR13225:SF3">
    <property type="entry name" value="UPF0489 PROTEIN C5ORF22"/>
    <property type="match status" value="1"/>
</dbReference>
<organism evidence="3 4">
    <name type="scientific">Microcaecilia unicolor</name>
    <dbReference type="NCBI Taxonomy" id="1415580"/>
    <lineage>
        <taxon>Eukaryota</taxon>
        <taxon>Metazoa</taxon>
        <taxon>Chordata</taxon>
        <taxon>Craniata</taxon>
        <taxon>Vertebrata</taxon>
        <taxon>Euteleostomi</taxon>
        <taxon>Amphibia</taxon>
        <taxon>Gymnophiona</taxon>
        <taxon>Siphonopidae</taxon>
        <taxon>Microcaecilia</taxon>
    </lineage>
</organism>
<sequence length="471" mass="53161">MWRGREKEVESAKEPLSSELTGGRSETEAPRRCYLRLPVYVVENHDEVLPFIYRAIGSKHLPISNISFVHFDSHPDLLIPVNMPADTVFDKESLFSELSIENWIMPAVYAGHFSQVIWLHPAWAQQVREGRHCFLVGKDASTTTIRVTGTDDYFLSDGLYVPEKQLMNPRPLHLEVILVTPFEDLHSQEIGNGETTAKKRRLEENSAAGLHTATSSERSCMPSGEGIDLGGDMIKARPISLDKVETCSKSSEGQKREGAEKIIKEILQVLQKGSAYVLDIDLDFFSVKNPFKEMYTQEEYELLQELYSFKKPNEHATEEGLIDCVETRIRQLEDLESAFADFCDDDSEEKLQQWASNPGMESLVQLVHSLKNRMDSPDYEMVHQAGLTCDYSELPHHVSTELEIDGLVQSVKHLLKNLPKPTLVTVARSSLDDYCPSEQVDIIQEKVLNVLQSLYGTLDVHLEYSAGSSSV</sequence>
<proteinExistence type="inferred from homology"/>
<dbReference type="PANTHER" id="PTHR13225">
    <property type="entry name" value="MISEXPRESSION SUPPRESSOR OF RAS 6"/>
    <property type="match status" value="1"/>
</dbReference>
<dbReference type="Pfam" id="PF12640">
    <property type="entry name" value="UPF0489"/>
    <property type="match status" value="1"/>
</dbReference>
<name>A0A6P7YJ91_9AMPH</name>
<evidence type="ECO:0000313" key="3">
    <source>
        <dbReference type="Proteomes" id="UP000515156"/>
    </source>
</evidence>
<gene>
    <name evidence="4" type="primary">C1H5orf22</name>
</gene>
<evidence type="ECO:0000256" key="2">
    <source>
        <dbReference type="SAM" id="MobiDB-lite"/>
    </source>
</evidence>
<evidence type="ECO:0000313" key="4">
    <source>
        <dbReference type="RefSeq" id="XP_030065058.1"/>
    </source>
</evidence>
<dbReference type="CTD" id="141549481"/>
<accession>A0A6P7YJ91</accession>